<sequence>MCRLCHLRFFPIVRITTLACPLNVWMPTSRMSQCCTAPLVPVASVLKRTPHSPISHPPFICVVSAVANLACYRQLSSSTNLMCLHGVLSTKVLRLSVLYSFVALNKLV</sequence>
<dbReference type="EMBL" id="HE573023">
    <property type="protein sequence ID" value="CCC48876.1"/>
    <property type="molecule type" value="Genomic_DNA"/>
</dbReference>
<dbReference type="VEuPathDB" id="TriTrypDB:TvY486_0702130"/>
<protein>
    <recommendedName>
        <fullName evidence="3">Trypanosoma vivax</fullName>
    </recommendedName>
</protein>
<evidence type="ECO:0000256" key="1">
    <source>
        <dbReference type="SAM" id="SignalP"/>
    </source>
</evidence>
<evidence type="ECO:0008006" key="3">
    <source>
        <dbReference type="Google" id="ProtNLM"/>
    </source>
</evidence>
<gene>
    <name evidence="2" type="ORF">TVY486_0702130</name>
</gene>
<evidence type="ECO:0000313" key="2">
    <source>
        <dbReference type="EMBL" id="CCC48876.1"/>
    </source>
</evidence>
<feature type="chain" id="PRO_5003409782" description="Trypanosoma vivax" evidence="1">
    <location>
        <begin position="20"/>
        <end position="108"/>
    </location>
</feature>
<reference evidence="2" key="1">
    <citation type="journal article" date="2012" name="Proc. Natl. Acad. Sci. U.S.A.">
        <title>Antigenic diversity is generated by distinct evolutionary mechanisms in African trypanosome species.</title>
        <authorList>
            <person name="Jackson A.P."/>
            <person name="Berry A."/>
            <person name="Aslett M."/>
            <person name="Allison H.C."/>
            <person name="Burton P."/>
            <person name="Vavrova-Anderson J."/>
            <person name="Brown R."/>
            <person name="Browne H."/>
            <person name="Corton N."/>
            <person name="Hauser H."/>
            <person name="Gamble J."/>
            <person name="Gilderthorp R."/>
            <person name="Marcello L."/>
            <person name="McQuillan J."/>
            <person name="Otto T.D."/>
            <person name="Quail M.A."/>
            <person name="Sanders M.J."/>
            <person name="van Tonder A."/>
            <person name="Ginger M.L."/>
            <person name="Field M.C."/>
            <person name="Barry J.D."/>
            <person name="Hertz-Fowler C."/>
            <person name="Berriman M."/>
        </authorList>
    </citation>
    <scope>NUCLEOTIDE SEQUENCE</scope>
    <source>
        <strain evidence="2">Y486</strain>
    </source>
</reference>
<dbReference type="AlphaFoldDB" id="G0TY31"/>
<organism evidence="2">
    <name type="scientific">Trypanosoma vivax (strain Y486)</name>
    <dbReference type="NCBI Taxonomy" id="1055687"/>
    <lineage>
        <taxon>Eukaryota</taxon>
        <taxon>Discoba</taxon>
        <taxon>Euglenozoa</taxon>
        <taxon>Kinetoplastea</taxon>
        <taxon>Metakinetoplastina</taxon>
        <taxon>Trypanosomatida</taxon>
        <taxon>Trypanosomatidae</taxon>
        <taxon>Trypanosoma</taxon>
        <taxon>Duttonella</taxon>
    </lineage>
</organism>
<name>G0TY31_TRYVY</name>
<accession>G0TY31</accession>
<keyword evidence="1" id="KW-0732">Signal</keyword>
<feature type="signal peptide" evidence="1">
    <location>
        <begin position="1"/>
        <end position="19"/>
    </location>
</feature>
<proteinExistence type="predicted"/>